<dbReference type="GO" id="GO:0005886">
    <property type="term" value="C:plasma membrane"/>
    <property type="evidence" value="ECO:0007669"/>
    <property type="project" value="UniProtKB-SubCell"/>
</dbReference>
<evidence type="ECO:0000256" key="2">
    <source>
        <dbReference type="ARBA" id="ARBA00007977"/>
    </source>
</evidence>
<keyword evidence="6 7" id="KW-0472">Membrane</keyword>
<protein>
    <submittedName>
        <fullName evidence="8">Conserved hypothetical integral membrane protein</fullName>
    </submittedName>
</protein>
<dbReference type="Proteomes" id="UP000199532">
    <property type="component" value="Unassembled WGS sequence"/>
</dbReference>
<feature type="transmembrane region" description="Helical" evidence="7">
    <location>
        <begin position="70"/>
        <end position="89"/>
    </location>
</feature>
<reference evidence="8 9" key="1">
    <citation type="submission" date="2016-10" db="EMBL/GenBank/DDBJ databases">
        <authorList>
            <person name="de Groot N.N."/>
        </authorList>
    </citation>
    <scope>NUCLEOTIDE SEQUENCE [LARGE SCALE GENOMIC DNA]</scope>
    <source>
        <strain evidence="8 9">DSM 19938</strain>
    </source>
</reference>
<dbReference type="Pfam" id="PF03601">
    <property type="entry name" value="Cons_hypoth698"/>
    <property type="match status" value="1"/>
</dbReference>
<dbReference type="PANTHER" id="PTHR30106">
    <property type="entry name" value="INNER MEMBRANE PROTEIN YEIH-RELATED"/>
    <property type="match status" value="1"/>
</dbReference>
<keyword evidence="3" id="KW-1003">Cell membrane</keyword>
<evidence type="ECO:0000256" key="3">
    <source>
        <dbReference type="ARBA" id="ARBA00022475"/>
    </source>
</evidence>
<name>A0A1H6WLM4_9BACT</name>
<keyword evidence="9" id="KW-1185">Reference proteome</keyword>
<comment type="subcellular location">
    <subcellularLocation>
        <location evidence="1">Cell membrane</location>
        <topology evidence="1">Multi-pass membrane protein</topology>
    </subcellularLocation>
</comment>
<dbReference type="InterPro" id="IPR018383">
    <property type="entry name" value="UPF0324_pro"/>
</dbReference>
<feature type="transmembrane region" description="Helical" evidence="7">
    <location>
        <begin position="95"/>
        <end position="113"/>
    </location>
</feature>
<evidence type="ECO:0000256" key="4">
    <source>
        <dbReference type="ARBA" id="ARBA00022692"/>
    </source>
</evidence>
<gene>
    <name evidence="8" type="ORF">SAMN04487995_3634</name>
</gene>
<evidence type="ECO:0000256" key="5">
    <source>
        <dbReference type="ARBA" id="ARBA00022989"/>
    </source>
</evidence>
<keyword evidence="4 7" id="KW-0812">Transmembrane</keyword>
<dbReference type="AlphaFoldDB" id="A0A1H6WLM4"/>
<evidence type="ECO:0000256" key="1">
    <source>
        <dbReference type="ARBA" id="ARBA00004651"/>
    </source>
</evidence>
<feature type="transmembrane region" description="Helical" evidence="7">
    <location>
        <begin position="303"/>
        <end position="325"/>
    </location>
</feature>
<evidence type="ECO:0000313" key="9">
    <source>
        <dbReference type="Proteomes" id="UP000199532"/>
    </source>
</evidence>
<proteinExistence type="inferred from homology"/>
<evidence type="ECO:0000256" key="6">
    <source>
        <dbReference type="ARBA" id="ARBA00023136"/>
    </source>
</evidence>
<feature type="transmembrane region" description="Helical" evidence="7">
    <location>
        <begin position="152"/>
        <end position="174"/>
    </location>
</feature>
<evidence type="ECO:0000313" key="8">
    <source>
        <dbReference type="EMBL" id="SEJ17939.1"/>
    </source>
</evidence>
<dbReference type="STRING" id="408657.SAMN04487995_3634"/>
<dbReference type="EMBL" id="FNXY01000005">
    <property type="protein sequence ID" value="SEJ17939.1"/>
    <property type="molecule type" value="Genomic_DNA"/>
</dbReference>
<comment type="similarity">
    <text evidence="2">Belongs to the UPF0324 family.</text>
</comment>
<organism evidence="8 9">
    <name type="scientific">Dyadobacter koreensis</name>
    <dbReference type="NCBI Taxonomy" id="408657"/>
    <lineage>
        <taxon>Bacteria</taxon>
        <taxon>Pseudomonadati</taxon>
        <taxon>Bacteroidota</taxon>
        <taxon>Cytophagia</taxon>
        <taxon>Cytophagales</taxon>
        <taxon>Spirosomataceae</taxon>
        <taxon>Dyadobacter</taxon>
    </lineage>
</organism>
<feature type="transmembrane region" description="Helical" evidence="7">
    <location>
        <begin position="268"/>
        <end position="291"/>
    </location>
</feature>
<dbReference type="PANTHER" id="PTHR30106:SF1">
    <property type="entry name" value="UPF0324 MEMBRANE PROTEIN FN0533"/>
    <property type="match status" value="1"/>
</dbReference>
<feature type="transmembrane region" description="Helical" evidence="7">
    <location>
        <begin position="125"/>
        <end position="146"/>
    </location>
</feature>
<sequence length="326" mass="35531">MVFLSKIRQEIMEAAHKHSQVTAQHILFILVFLLCLSPWADAPIALLSGFILTPAIGNPFAHLTHKAAQILLKISVVGLGFGMNLNQALEAGREGFLFTLFSIALTLSAGLWLGRKLGIEFKSSFLISTGTAICGGSAVAALSPLIKANEKQISSALGVVFVLNSAALFIFPIFGNWIHMSQHDFGLWCAIAIHDTSSVVGASAKFGAEALQTATTVKLERALWIIPLSVVTMLFNRKHGGKISFPYFIGFFILAVLFSNYFREYQFFYINLLGLSKKLLVLTMFLIGAGLNLETIKSVGIRPFLQGTILWISISVTSLLVILLLN</sequence>
<evidence type="ECO:0000256" key="7">
    <source>
        <dbReference type="SAM" id="Phobius"/>
    </source>
</evidence>
<feature type="transmembrane region" description="Helical" evidence="7">
    <location>
        <begin position="21"/>
        <end position="39"/>
    </location>
</feature>
<keyword evidence="5 7" id="KW-1133">Transmembrane helix</keyword>
<feature type="transmembrane region" description="Helical" evidence="7">
    <location>
        <begin position="243"/>
        <end position="262"/>
    </location>
</feature>
<accession>A0A1H6WLM4</accession>